<dbReference type="STRING" id="1777137.AWB76_02338"/>
<evidence type="ECO:0000313" key="3">
    <source>
        <dbReference type="Proteomes" id="UP000054624"/>
    </source>
</evidence>
<feature type="transmembrane region" description="Helical" evidence="1">
    <location>
        <begin position="93"/>
        <end position="109"/>
    </location>
</feature>
<evidence type="ECO:0000313" key="2">
    <source>
        <dbReference type="EMBL" id="SAK56689.1"/>
    </source>
</evidence>
<evidence type="ECO:0000256" key="1">
    <source>
        <dbReference type="SAM" id="Phobius"/>
    </source>
</evidence>
<keyword evidence="1" id="KW-0812">Transmembrane</keyword>
<name>A0A158AG47_9BURK</name>
<feature type="transmembrane region" description="Helical" evidence="1">
    <location>
        <begin position="129"/>
        <end position="148"/>
    </location>
</feature>
<feature type="transmembrane region" description="Helical" evidence="1">
    <location>
        <begin position="61"/>
        <end position="81"/>
    </location>
</feature>
<reference evidence="3" key="1">
    <citation type="submission" date="2016-01" db="EMBL/GenBank/DDBJ databases">
        <authorList>
            <person name="Peeters Charlotte."/>
        </authorList>
    </citation>
    <scope>NUCLEOTIDE SEQUENCE [LARGE SCALE GENOMIC DNA]</scope>
</reference>
<dbReference type="Proteomes" id="UP000054624">
    <property type="component" value="Unassembled WGS sequence"/>
</dbReference>
<organism evidence="2 3">
    <name type="scientific">Caballeronia temeraria</name>
    <dbReference type="NCBI Taxonomy" id="1777137"/>
    <lineage>
        <taxon>Bacteria</taxon>
        <taxon>Pseudomonadati</taxon>
        <taxon>Pseudomonadota</taxon>
        <taxon>Betaproteobacteria</taxon>
        <taxon>Burkholderiales</taxon>
        <taxon>Burkholderiaceae</taxon>
        <taxon>Caballeronia</taxon>
    </lineage>
</organism>
<keyword evidence="1" id="KW-0472">Membrane</keyword>
<dbReference type="EMBL" id="FCOI02000006">
    <property type="protein sequence ID" value="SAK56689.1"/>
    <property type="molecule type" value="Genomic_DNA"/>
</dbReference>
<protein>
    <submittedName>
        <fullName evidence="2">Uncharacterized protein</fullName>
    </submittedName>
</protein>
<dbReference type="AlphaFoldDB" id="A0A158AG47"/>
<gene>
    <name evidence="2" type="ORF">AWB76_02338</name>
</gene>
<proteinExistence type="predicted"/>
<keyword evidence="3" id="KW-1185">Reference proteome</keyword>
<sequence>MKQQFHNRIVRSLCSGSTAGLASASVATTGALRAGHAPYAALNAVAHCLWPDATSQETPSIRYTALGATIHMGSAVFWGVLFEALCDRRSRPARIVSAAVATALIAYVVDYHVVPKRFTPGFEKHLSKRSLVMTYVALAAGFAIAALARRASR</sequence>
<keyword evidence="1" id="KW-1133">Transmembrane helix</keyword>
<accession>A0A158AG47</accession>
<dbReference type="OrthoDB" id="288267at2"/>